<comment type="caution">
    <text evidence="1">The sequence shown here is derived from an EMBL/GenBank/DDBJ whole genome shotgun (WGS) entry which is preliminary data.</text>
</comment>
<organism evidence="1 2">
    <name type="scientific">Lepraria neglecta</name>
    <dbReference type="NCBI Taxonomy" id="209136"/>
    <lineage>
        <taxon>Eukaryota</taxon>
        <taxon>Fungi</taxon>
        <taxon>Dikarya</taxon>
        <taxon>Ascomycota</taxon>
        <taxon>Pezizomycotina</taxon>
        <taxon>Lecanoromycetes</taxon>
        <taxon>OSLEUM clade</taxon>
        <taxon>Lecanoromycetidae</taxon>
        <taxon>Lecanorales</taxon>
        <taxon>Lecanorineae</taxon>
        <taxon>Stereocaulaceae</taxon>
        <taxon>Lepraria</taxon>
    </lineage>
</organism>
<dbReference type="AlphaFoldDB" id="A0AAE0DMV7"/>
<protein>
    <submittedName>
        <fullName evidence="1">Uncharacterized protein</fullName>
    </submittedName>
</protein>
<gene>
    <name evidence="1" type="ORF">OEA41_007330</name>
</gene>
<name>A0AAE0DMV7_9LECA</name>
<dbReference type="EMBL" id="JASNWA010000004">
    <property type="protein sequence ID" value="KAK3176008.1"/>
    <property type="molecule type" value="Genomic_DNA"/>
</dbReference>
<evidence type="ECO:0000313" key="1">
    <source>
        <dbReference type="EMBL" id="KAK3176008.1"/>
    </source>
</evidence>
<sequence>MTVRKRSSSSLDDLENKLNKAARIETTSAATDALALANARISELEHQLGELQGFINAVGVARKAPESIRRHLNRQPDAAKVLATQIGKAAAKVSGKLEEKTWNARKTGVTSDDMSKAMMPFLDEVEQIIRLPNSTEVAFDLVLDLAGYSYGEMDCKGCGYGERPSDIEIDDLLVELAPERRKIDPFWNFVEVLETLADQAKYLNGYGIEDFCSQTIKLLSEWKECLPTDAKLNGAEEERTLPSCQEILKPLT</sequence>
<proteinExistence type="predicted"/>
<accession>A0AAE0DMV7</accession>
<evidence type="ECO:0000313" key="2">
    <source>
        <dbReference type="Proteomes" id="UP001276659"/>
    </source>
</evidence>
<reference evidence="1" key="1">
    <citation type="submission" date="2022-11" db="EMBL/GenBank/DDBJ databases">
        <title>Chromosomal genome sequence assembly and mating type (MAT) locus characterization of the leprose asexual lichenized fungus Lepraria neglecta (Nyl.) Erichsen.</title>
        <authorList>
            <person name="Allen J.L."/>
            <person name="Pfeffer B."/>
        </authorList>
    </citation>
    <scope>NUCLEOTIDE SEQUENCE</scope>
    <source>
        <strain evidence="1">Allen 5258</strain>
    </source>
</reference>
<keyword evidence="2" id="KW-1185">Reference proteome</keyword>
<dbReference type="Proteomes" id="UP001276659">
    <property type="component" value="Unassembled WGS sequence"/>
</dbReference>